<dbReference type="AlphaFoldDB" id="A0A5S3WZ97"/>
<evidence type="ECO:0000256" key="1">
    <source>
        <dbReference type="SAM" id="Phobius"/>
    </source>
</evidence>
<reference evidence="3" key="2">
    <citation type="submission" date="2019-06" db="EMBL/GenBank/DDBJ databases">
        <title>Co-occurence of chitin degradation, pigmentation and bioactivity in marine Pseudoalteromonas.</title>
        <authorList>
            <person name="Sonnenschein E.C."/>
            <person name="Bech P.K."/>
        </authorList>
    </citation>
    <scope>NUCLEOTIDE SEQUENCE [LARGE SCALE GENOMIC DNA]</scope>
    <source>
        <strain evidence="3">S2599</strain>
    </source>
</reference>
<protein>
    <submittedName>
        <fullName evidence="2">Uncharacterized protein</fullName>
    </submittedName>
</protein>
<dbReference type="RefSeq" id="WP_138545137.1">
    <property type="nucleotide sequence ID" value="NZ_PNCJ01000016.1"/>
</dbReference>
<accession>A0A5S3WZ97</accession>
<gene>
    <name evidence="2" type="ORF">CWB98_12410</name>
</gene>
<keyword evidence="1" id="KW-0812">Transmembrane</keyword>
<keyword evidence="1" id="KW-0472">Membrane</keyword>
<keyword evidence="1" id="KW-1133">Transmembrane helix</keyword>
<organism evidence="2 3">
    <name type="scientific">Pseudoalteromonas rubra</name>
    <dbReference type="NCBI Taxonomy" id="43658"/>
    <lineage>
        <taxon>Bacteria</taxon>
        <taxon>Pseudomonadati</taxon>
        <taxon>Pseudomonadota</taxon>
        <taxon>Gammaproteobacteria</taxon>
        <taxon>Alteromonadales</taxon>
        <taxon>Pseudoalteromonadaceae</taxon>
        <taxon>Pseudoalteromonas</taxon>
    </lineage>
</organism>
<dbReference type="EMBL" id="PNCJ01000016">
    <property type="protein sequence ID" value="TMP37096.1"/>
    <property type="molecule type" value="Genomic_DNA"/>
</dbReference>
<proteinExistence type="predicted"/>
<evidence type="ECO:0000313" key="3">
    <source>
        <dbReference type="Proteomes" id="UP000306719"/>
    </source>
</evidence>
<reference evidence="2 3" key="1">
    <citation type="submission" date="2018-01" db="EMBL/GenBank/DDBJ databases">
        <authorList>
            <person name="Paulsen S."/>
            <person name="Gram L.K."/>
        </authorList>
    </citation>
    <scope>NUCLEOTIDE SEQUENCE [LARGE SCALE GENOMIC DNA]</scope>
    <source>
        <strain evidence="2 3">S2599</strain>
    </source>
</reference>
<evidence type="ECO:0000313" key="2">
    <source>
        <dbReference type="EMBL" id="TMP37096.1"/>
    </source>
</evidence>
<dbReference type="Proteomes" id="UP000306719">
    <property type="component" value="Unassembled WGS sequence"/>
</dbReference>
<name>A0A5S3WZ97_9GAMM</name>
<feature type="transmembrane region" description="Helical" evidence="1">
    <location>
        <begin position="106"/>
        <end position="129"/>
    </location>
</feature>
<comment type="caution">
    <text evidence="2">The sequence shown here is derived from an EMBL/GenBank/DDBJ whole genome shotgun (WGS) entry which is preliminary data.</text>
</comment>
<sequence length="136" mass="15705">MPVLDKFRQYHYDATVKVSDNTRTLALSAVGIVWLFKNQNGGVYEIPNDLLVPLILVVIALALDFGQHVYRSIAWHIKFRIEEKRLGKKEITEETELYASKWINTFAYFVFYGKVLCLVAAYCGLLSYFSSMVNWV</sequence>